<reference evidence="1" key="1">
    <citation type="submission" date="2023-08" db="EMBL/GenBank/DDBJ databases">
        <title>Functional and genomic diversity of the sorghum phyllosphere microbiome.</title>
        <authorList>
            <person name="Shade A."/>
        </authorList>
    </citation>
    <scope>NUCLEOTIDE SEQUENCE</scope>
    <source>
        <strain evidence="1">SORGH_AS_0974</strain>
    </source>
</reference>
<evidence type="ECO:0000313" key="1">
    <source>
        <dbReference type="EMBL" id="MDR6100481.1"/>
    </source>
</evidence>
<dbReference type="RefSeq" id="WP_309769541.1">
    <property type="nucleotide sequence ID" value="NZ_JAVIZC010000001.1"/>
</dbReference>
<dbReference type="Proteomes" id="UP001255601">
    <property type="component" value="Unassembled WGS sequence"/>
</dbReference>
<dbReference type="AlphaFoldDB" id="A0AAJ2EPX1"/>
<proteinExistence type="predicted"/>
<dbReference type="EMBL" id="JAVIZC010000001">
    <property type="protein sequence ID" value="MDR6100481.1"/>
    <property type="molecule type" value="Genomic_DNA"/>
</dbReference>
<sequence>MADSDNSRTLPSSIQRNLFAVASNFLVAELEKNALDDAAVIDPALRVWHDWMSAFDEYARLTDVQQRLEKLLLQTIGLPQVRVPAAGEVAPVLARSEAEIDALLPGEDRGGQRDALKRDLVVRAAAWKQADEAEGFSRAKALAHIAGDRQAELLESLWLTPALSTAGMAAKVHAVLRHGEPGPDYGFPWTPLRGVLADFLIQNGVSIDDLSAAEAGRTGGRSR</sequence>
<accession>A0AAJ2EPX1</accession>
<evidence type="ECO:0000313" key="2">
    <source>
        <dbReference type="Proteomes" id="UP001255601"/>
    </source>
</evidence>
<organism evidence="1 2">
    <name type="scientific">Agrobacterium larrymoorei</name>
    <dbReference type="NCBI Taxonomy" id="160699"/>
    <lineage>
        <taxon>Bacteria</taxon>
        <taxon>Pseudomonadati</taxon>
        <taxon>Pseudomonadota</taxon>
        <taxon>Alphaproteobacteria</taxon>
        <taxon>Hyphomicrobiales</taxon>
        <taxon>Rhizobiaceae</taxon>
        <taxon>Rhizobium/Agrobacterium group</taxon>
        <taxon>Agrobacterium</taxon>
    </lineage>
</organism>
<protein>
    <submittedName>
        <fullName evidence="1">Uncharacterized protein</fullName>
    </submittedName>
</protein>
<comment type="caution">
    <text evidence="1">The sequence shown here is derived from an EMBL/GenBank/DDBJ whole genome shotgun (WGS) entry which is preliminary data.</text>
</comment>
<name>A0AAJ2EPX1_9HYPH</name>
<gene>
    <name evidence="1" type="ORF">QE369_000659</name>
</gene>